<keyword evidence="2" id="KW-1185">Reference proteome</keyword>
<protein>
    <submittedName>
        <fullName evidence="1">Uncharacterized protein</fullName>
    </submittedName>
</protein>
<dbReference type="RefSeq" id="WP_206582846.1">
    <property type="nucleotide sequence ID" value="NZ_JAFJZZ010000005.1"/>
</dbReference>
<reference evidence="1" key="1">
    <citation type="submission" date="2021-02" db="EMBL/GenBank/DDBJ databases">
        <title>Abyssanaerobacter marinus gen.nov., sp., nov, anaerobic bacterium isolated from the Onnuri vent field of Indian Ocean and suggestion of Mogibacteriaceae fam. nov., and proposal of reclassification of ambiguous this family's genus member.</title>
        <authorList>
            <person name="Kim Y.J."/>
            <person name="Yang J.-A."/>
        </authorList>
    </citation>
    <scope>NUCLEOTIDE SEQUENCE</scope>
    <source>
        <strain evidence="1">DSM 2634</strain>
    </source>
</reference>
<dbReference type="Proteomes" id="UP000664545">
    <property type="component" value="Unassembled WGS sequence"/>
</dbReference>
<comment type="caution">
    <text evidence="1">The sequence shown here is derived from an EMBL/GenBank/DDBJ whole genome shotgun (WGS) entry which is preliminary data.</text>
</comment>
<organism evidence="1 2">
    <name type="scientific">Clostridium aminobutyricum</name>
    <dbReference type="NCBI Taxonomy" id="33953"/>
    <lineage>
        <taxon>Bacteria</taxon>
        <taxon>Bacillati</taxon>
        <taxon>Bacillota</taxon>
        <taxon>Clostridia</taxon>
        <taxon>Eubacteriales</taxon>
        <taxon>Clostridiaceae</taxon>
        <taxon>Clostridium</taxon>
    </lineage>
</organism>
<evidence type="ECO:0000313" key="2">
    <source>
        <dbReference type="Proteomes" id="UP000664545"/>
    </source>
</evidence>
<proteinExistence type="predicted"/>
<dbReference type="AlphaFoldDB" id="A0A939IJX5"/>
<gene>
    <name evidence="1" type="ORF">JYB65_11625</name>
</gene>
<evidence type="ECO:0000313" key="1">
    <source>
        <dbReference type="EMBL" id="MBN7774014.1"/>
    </source>
</evidence>
<sequence length="175" mass="20080">MVDKSFSGAVIVPYLLAITKGACDKYIQDNFELIVKGCHECGVAVGNLGWIEEFLARDIKVYGDYGLNLYNSEAIAWARETGLTDYVWSHEVFKGSDYGEEEVQECIFAGTVPFMISEHSFTKRSFTDRKNRKFKIIQDTFKTKNILVDDRDELNLLISDRSILKNAKRIRIYLN</sequence>
<accession>A0A939IJX5</accession>
<name>A0A939IJX5_CLOAM</name>
<dbReference type="EMBL" id="JAFJZZ010000005">
    <property type="protein sequence ID" value="MBN7774014.1"/>
    <property type="molecule type" value="Genomic_DNA"/>
</dbReference>